<proteinExistence type="predicted"/>
<dbReference type="EMBL" id="KB445552">
    <property type="protein sequence ID" value="EMC98958.1"/>
    <property type="molecule type" value="Genomic_DNA"/>
</dbReference>
<evidence type="ECO:0000313" key="2">
    <source>
        <dbReference type="Proteomes" id="UP000011761"/>
    </source>
</evidence>
<evidence type="ECO:0000313" key="1">
    <source>
        <dbReference type="EMBL" id="EMC98958.1"/>
    </source>
</evidence>
<accession>M2N4Q2</accession>
<dbReference type="AlphaFoldDB" id="M2N4Q2"/>
<sequence length="106" mass="12489">MDESWFERCQIARLQKHILSQHLFAPKCMRSIPYGARKVTHNRLARHCMIACGLHTPSHFRFRSIWQDYVSGRLFQLSASIAYTELPISVKFVKRTTHCTARRKPM</sequence>
<keyword evidence="2" id="KW-1185">Reference proteome</keyword>
<name>M2N4Q2_BAUPA</name>
<dbReference type="HOGENOM" id="CLU_2222751_0_0_1"/>
<gene>
    <name evidence="1" type="ORF">BAUCODRAFT_386079</name>
</gene>
<reference evidence="1 2" key="1">
    <citation type="journal article" date="2012" name="PLoS Pathog.">
        <title>Diverse lifestyles and strategies of plant pathogenesis encoded in the genomes of eighteen Dothideomycetes fungi.</title>
        <authorList>
            <person name="Ohm R.A."/>
            <person name="Feau N."/>
            <person name="Henrissat B."/>
            <person name="Schoch C.L."/>
            <person name="Horwitz B.A."/>
            <person name="Barry K.W."/>
            <person name="Condon B.J."/>
            <person name="Copeland A.C."/>
            <person name="Dhillon B."/>
            <person name="Glaser F."/>
            <person name="Hesse C.N."/>
            <person name="Kosti I."/>
            <person name="LaButti K."/>
            <person name="Lindquist E.A."/>
            <person name="Lucas S."/>
            <person name="Salamov A.A."/>
            <person name="Bradshaw R.E."/>
            <person name="Ciuffetti L."/>
            <person name="Hamelin R.C."/>
            <person name="Kema G.H.J."/>
            <person name="Lawrence C."/>
            <person name="Scott J.A."/>
            <person name="Spatafora J.W."/>
            <person name="Turgeon B.G."/>
            <person name="de Wit P.J.G.M."/>
            <person name="Zhong S."/>
            <person name="Goodwin S.B."/>
            <person name="Grigoriev I.V."/>
        </authorList>
    </citation>
    <scope>NUCLEOTIDE SEQUENCE [LARGE SCALE GENOMIC DNA]</scope>
    <source>
        <strain evidence="1 2">UAMH 10762</strain>
    </source>
</reference>
<dbReference type="Proteomes" id="UP000011761">
    <property type="component" value="Unassembled WGS sequence"/>
</dbReference>
<dbReference type="RefSeq" id="XP_007674033.1">
    <property type="nucleotide sequence ID" value="XM_007675843.1"/>
</dbReference>
<dbReference type="GeneID" id="19113578"/>
<organism evidence="1 2">
    <name type="scientific">Baudoinia panamericana (strain UAMH 10762)</name>
    <name type="common">Angels' share fungus</name>
    <name type="synonym">Baudoinia compniacensis (strain UAMH 10762)</name>
    <dbReference type="NCBI Taxonomy" id="717646"/>
    <lineage>
        <taxon>Eukaryota</taxon>
        <taxon>Fungi</taxon>
        <taxon>Dikarya</taxon>
        <taxon>Ascomycota</taxon>
        <taxon>Pezizomycotina</taxon>
        <taxon>Dothideomycetes</taxon>
        <taxon>Dothideomycetidae</taxon>
        <taxon>Mycosphaerellales</taxon>
        <taxon>Teratosphaeriaceae</taxon>
        <taxon>Baudoinia</taxon>
    </lineage>
</organism>
<protein>
    <submittedName>
        <fullName evidence="1">Uncharacterized protein</fullName>
    </submittedName>
</protein>
<dbReference type="KEGG" id="bcom:BAUCODRAFT_386079"/>